<dbReference type="EMBL" id="BAABRL010000003">
    <property type="protein sequence ID" value="GAA5494989.1"/>
    <property type="molecule type" value="Genomic_DNA"/>
</dbReference>
<evidence type="ECO:0000313" key="2">
    <source>
        <dbReference type="Proteomes" id="UP001424741"/>
    </source>
</evidence>
<dbReference type="Proteomes" id="UP001424741">
    <property type="component" value="Unassembled WGS sequence"/>
</dbReference>
<comment type="caution">
    <text evidence="1">The sequence shown here is derived from an EMBL/GenBank/DDBJ whole genome shotgun (WGS) entry which is preliminary data.</text>
</comment>
<dbReference type="RefSeq" id="WP_346187846.1">
    <property type="nucleotide sequence ID" value="NZ_BAABRL010000003.1"/>
</dbReference>
<evidence type="ECO:0008006" key="3">
    <source>
        <dbReference type="Google" id="ProtNLM"/>
    </source>
</evidence>
<sequence>MKCSSIIPIVVSLLTPALLGQVAEVELDVSTPAISKSIRGSIYPLIWQATIDKENITIPLSEVSAYGVQEYAVGTTTYVRELTITLKSRSVIRAYYLTNRLKDEFDQSRTVEILTRAHKRLSGQKVNPVYKIMPETTHKQVLEYRVENKASVDTLYQSLHKTYIKYLIKGLVPSQRQDAIASIKIETGKEDEEVELEGAE</sequence>
<reference evidence="1 2" key="1">
    <citation type="submission" date="2024-02" db="EMBL/GenBank/DDBJ databases">
        <title>Rubritalea halochordaticola NBRC 107102.</title>
        <authorList>
            <person name="Ichikawa N."/>
            <person name="Katano-Makiyama Y."/>
            <person name="Hidaka K."/>
        </authorList>
    </citation>
    <scope>NUCLEOTIDE SEQUENCE [LARGE SCALE GENOMIC DNA]</scope>
    <source>
        <strain evidence="1 2">NBRC 107102</strain>
    </source>
</reference>
<organism evidence="1 2">
    <name type="scientific">Rubritalea halochordaticola</name>
    <dbReference type="NCBI Taxonomy" id="714537"/>
    <lineage>
        <taxon>Bacteria</taxon>
        <taxon>Pseudomonadati</taxon>
        <taxon>Verrucomicrobiota</taxon>
        <taxon>Verrucomicrobiia</taxon>
        <taxon>Verrucomicrobiales</taxon>
        <taxon>Rubritaleaceae</taxon>
        <taxon>Rubritalea</taxon>
    </lineage>
</organism>
<proteinExistence type="predicted"/>
<name>A0ABP9V058_9BACT</name>
<keyword evidence="2" id="KW-1185">Reference proteome</keyword>
<protein>
    <recommendedName>
        <fullName evidence="3">DUF4390 domain-containing protein</fullName>
    </recommendedName>
</protein>
<evidence type="ECO:0000313" key="1">
    <source>
        <dbReference type="EMBL" id="GAA5494989.1"/>
    </source>
</evidence>
<accession>A0ABP9V058</accession>
<gene>
    <name evidence="1" type="ORF">Rhal01_01158</name>
</gene>